<dbReference type="Pfam" id="PF04116">
    <property type="entry name" value="FA_hydroxylase"/>
    <property type="match status" value="1"/>
</dbReference>
<evidence type="ECO:0000259" key="8">
    <source>
        <dbReference type="Pfam" id="PF04116"/>
    </source>
</evidence>
<evidence type="ECO:0000256" key="7">
    <source>
        <dbReference type="SAM" id="Phobius"/>
    </source>
</evidence>
<comment type="subcellular location">
    <subcellularLocation>
        <location evidence="1">Endomembrane system</location>
        <topology evidence="1">Multi-pass membrane protein</topology>
    </subcellularLocation>
</comment>
<keyword evidence="4" id="KW-0560">Oxidoreductase</keyword>
<feature type="transmembrane region" description="Helical" evidence="7">
    <location>
        <begin position="379"/>
        <end position="396"/>
    </location>
</feature>
<organism evidence="9 10">
    <name type="scientific">Leptospira ryugenii</name>
    <dbReference type="NCBI Taxonomy" id="1917863"/>
    <lineage>
        <taxon>Bacteria</taxon>
        <taxon>Pseudomonadati</taxon>
        <taxon>Spirochaetota</taxon>
        <taxon>Spirochaetia</taxon>
        <taxon>Leptospirales</taxon>
        <taxon>Leptospiraceae</taxon>
        <taxon>Leptospira</taxon>
    </lineage>
</organism>
<dbReference type="Proteomes" id="UP000245133">
    <property type="component" value="Unassembled WGS sequence"/>
</dbReference>
<dbReference type="GO" id="GO:0050479">
    <property type="term" value="F:glyceryl-ether monooxygenase activity"/>
    <property type="evidence" value="ECO:0007669"/>
    <property type="project" value="TreeGrafter"/>
</dbReference>
<dbReference type="InterPro" id="IPR051689">
    <property type="entry name" value="Sterol_desaturase/TMEM195"/>
</dbReference>
<keyword evidence="10" id="KW-1185">Reference proteome</keyword>
<reference evidence="9 10" key="1">
    <citation type="submission" date="2018-02" db="EMBL/GenBank/DDBJ databases">
        <title>Novel Leptospira species isolated from soil and water in Japan.</title>
        <authorList>
            <person name="Nakao R."/>
            <person name="Masuzawa T."/>
        </authorList>
    </citation>
    <scope>NUCLEOTIDE SEQUENCE [LARGE SCALE GENOMIC DNA]</scope>
    <source>
        <strain evidence="9 10">YH101</strain>
    </source>
</reference>
<dbReference type="GO" id="GO:0016020">
    <property type="term" value="C:membrane"/>
    <property type="evidence" value="ECO:0007669"/>
    <property type="project" value="GOC"/>
</dbReference>
<dbReference type="PANTHER" id="PTHR21624">
    <property type="entry name" value="STEROL DESATURASE-RELATED PROTEIN"/>
    <property type="match status" value="1"/>
</dbReference>
<dbReference type="OrthoDB" id="9770329at2"/>
<keyword evidence="3 7" id="KW-1133">Transmembrane helix</keyword>
<name>A0A2P2DY37_9LEPT</name>
<evidence type="ECO:0000256" key="4">
    <source>
        <dbReference type="ARBA" id="ARBA00023002"/>
    </source>
</evidence>
<evidence type="ECO:0000313" key="9">
    <source>
        <dbReference type="EMBL" id="GBF49554.1"/>
    </source>
</evidence>
<dbReference type="GO" id="GO:0008610">
    <property type="term" value="P:lipid biosynthetic process"/>
    <property type="evidence" value="ECO:0007669"/>
    <property type="project" value="InterPro"/>
</dbReference>
<evidence type="ECO:0000256" key="6">
    <source>
        <dbReference type="ARBA" id="ARBA00023136"/>
    </source>
</evidence>
<evidence type="ECO:0000313" key="10">
    <source>
        <dbReference type="Proteomes" id="UP000245133"/>
    </source>
</evidence>
<dbReference type="EMBL" id="BFBB01000003">
    <property type="protein sequence ID" value="GBF49554.1"/>
    <property type="molecule type" value="Genomic_DNA"/>
</dbReference>
<feature type="transmembrane region" description="Helical" evidence="7">
    <location>
        <begin position="38"/>
        <end position="63"/>
    </location>
</feature>
<feature type="transmembrane region" description="Helical" evidence="7">
    <location>
        <begin position="402"/>
        <end position="421"/>
    </location>
</feature>
<dbReference type="AlphaFoldDB" id="A0A2P2DY37"/>
<dbReference type="GO" id="GO:0006643">
    <property type="term" value="P:membrane lipid metabolic process"/>
    <property type="evidence" value="ECO:0007669"/>
    <property type="project" value="TreeGrafter"/>
</dbReference>
<feature type="transmembrane region" description="Helical" evidence="7">
    <location>
        <begin position="318"/>
        <end position="336"/>
    </location>
</feature>
<sequence length="434" mass="50541">MNSDVFMEYAFGVMLALIGIEAFVSYIKKKHYYRLNVFLADVSNGVLFAVAGVGIVVVALYFYDLVESNLSIRRLGYEWFPLTSPIQLSPFAIHWHSLLSWTVSLVLVDFLYYWFHRHTHTIAILWACHVTHHSTQEMNLSVAFRGNAFQRIFEYAYFLPLAVLGIPWEMFFLSHRILKVYQFLVHTRFVGKLGFLETFMVTPSNHRVRHGTQRKYLDRNHGGIFIIWDKMFGSFAEETDEPIYGLTKPVNSFNPITVNIHVYVDIIRNIRKARSFADILGILFKEPGWKPEYLRTPEDEFKEPAYTEKYDPNPPTSVMVYVVLQSLVLLSVGLIVWKVAKLDLSDAWTLIAVAFLLTFSLLSINRIMEMKKWSKRTEVIRNFLFSGLFVATLFYIKVPFITYFTVPLIVLSLASLFWVLIKRKTFFDVSLDHD</sequence>
<feature type="transmembrane region" description="Helical" evidence="7">
    <location>
        <begin position="348"/>
        <end position="367"/>
    </location>
</feature>
<comment type="caution">
    <text evidence="9">The sequence shown here is derived from an EMBL/GenBank/DDBJ whole genome shotgun (WGS) entry which is preliminary data.</text>
</comment>
<keyword evidence="6 7" id="KW-0472">Membrane</keyword>
<dbReference type="GO" id="GO:0012505">
    <property type="term" value="C:endomembrane system"/>
    <property type="evidence" value="ECO:0007669"/>
    <property type="project" value="UniProtKB-SubCell"/>
</dbReference>
<accession>A0A2P2DY37</accession>
<feature type="transmembrane region" description="Helical" evidence="7">
    <location>
        <begin position="93"/>
        <end position="115"/>
    </location>
</feature>
<dbReference type="InterPro" id="IPR006694">
    <property type="entry name" value="Fatty_acid_hydroxylase"/>
</dbReference>
<dbReference type="PANTHER" id="PTHR21624:SF1">
    <property type="entry name" value="ALKYLGLYCEROL MONOOXYGENASE"/>
    <property type="match status" value="1"/>
</dbReference>
<gene>
    <name evidence="9" type="ORF">LPTSP4_10680</name>
</gene>
<evidence type="ECO:0000256" key="3">
    <source>
        <dbReference type="ARBA" id="ARBA00022989"/>
    </source>
</evidence>
<evidence type="ECO:0000256" key="2">
    <source>
        <dbReference type="ARBA" id="ARBA00022692"/>
    </source>
</evidence>
<dbReference type="GO" id="GO:0005506">
    <property type="term" value="F:iron ion binding"/>
    <property type="evidence" value="ECO:0007669"/>
    <property type="project" value="InterPro"/>
</dbReference>
<keyword evidence="2 7" id="KW-0812">Transmembrane</keyword>
<keyword evidence="5" id="KW-0443">Lipid metabolism</keyword>
<evidence type="ECO:0000256" key="1">
    <source>
        <dbReference type="ARBA" id="ARBA00004127"/>
    </source>
</evidence>
<feature type="domain" description="Fatty acid hydroxylase" evidence="8">
    <location>
        <begin position="102"/>
        <end position="234"/>
    </location>
</feature>
<dbReference type="RefSeq" id="WP_108974541.1">
    <property type="nucleotide sequence ID" value="NZ_BFBB01000003.1"/>
</dbReference>
<evidence type="ECO:0000256" key="5">
    <source>
        <dbReference type="ARBA" id="ARBA00023098"/>
    </source>
</evidence>
<feature type="transmembrane region" description="Helical" evidence="7">
    <location>
        <begin position="6"/>
        <end position="26"/>
    </location>
</feature>
<protein>
    <submittedName>
        <fullName evidence="9">Sterol desaturase</fullName>
    </submittedName>
</protein>
<proteinExistence type="predicted"/>